<evidence type="ECO:0000256" key="1">
    <source>
        <dbReference type="ARBA" id="ARBA00001663"/>
    </source>
</evidence>
<evidence type="ECO:0000256" key="9">
    <source>
        <dbReference type="ARBA" id="ARBA00022722"/>
    </source>
</evidence>
<keyword evidence="9" id="KW-0540">Nuclease</keyword>
<dbReference type="InterPro" id="IPR003591">
    <property type="entry name" value="Leu-rich_rpt_typical-subtyp"/>
</dbReference>
<dbReference type="InterPro" id="IPR001611">
    <property type="entry name" value="Leu-rich_rpt"/>
</dbReference>
<evidence type="ECO:0000256" key="20">
    <source>
        <dbReference type="ARBA" id="ARBA00030493"/>
    </source>
</evidence>
<evidence type="ECO:0000256" key="4">
    <source>
        <dbReference type="ARBA" id="ARBA00004496"/>
    </source>
</evidence>
<keyword evidence="17" id="KW-0804">Transcription</keyword>
<comment type="catalytic activity">
    <reaction evidence="1">
        <text>Exonucleolytic cleavage of poly(A) to 5'-AMP.</text>
        <dbReference type="EC" id="3.1.13.4"/>
    </reaction>
</comment>
<organism evidence="26 27">
    <name type="scientific">Neoarthrinium moseri</name>
    <dbReference type="NCBI Taxonomy" id="1658444"/>
    <lineage>
        <taxon>Eukaryota</taxon>
        <taxon>Fungi</taxon>
        <taxon>Dikarya</taxon>
        <taxon>Ascomycota</taxon>
        <taxon>Pezizomycotina</taxon>
        <taxon>Sordariomycetes</taxon>
        <taxon>Xylariomycetidae</taxon>
        <taxon>Amphisphaeriales</taxon>
        <taxon>Apiosporaceae</taxon>
        <taxon>Neoarthrinium</taxon>
    </lineage>
</organism>
<reference evidence="26" key="1">
    <citation type="submission" date="2021-03" db="EMBL/GenBank/DDBJ databases">
        <title>Revisited historic fungal species revealed as producer of novel bioactive compounds through whole genome sequencing and comparative genomics.</title>
        <authorList>
            <person name="Vignolle G.A."/>
            <person name="Hochenegger N."/>
            <person name="Mach R.L."/>
            <person name="Mach-Aigner A.R."/>
            <person name="Javad Rahimi M."/>
            <person name="Salim K.A."/>
            <person name="Chan C.M."/>
            <person name="Lim L.B.L."/>
            <person name="Cai F."/>
            <person name="Druzhinina I.S."/>
            <person name="U'Ren J.M."/>
            <person name="Derntl C."/>
        </authorList>
    </citation>
    <scope>NUCLEOTIDE SEQUENCE</scope>
    <source>
        <strain evidence="26">TUCIM 5799</strain>
    </source>
</reference>
<keyword evidence="8" id="KW-0433">Leucine-rich repeat</keyword>
<dbReference type="GO" id="GO:0005634">
    <property type="term" value="C:nucleus"/>
    <property type="evidence" value="ECO:0007669"/>
    <property type="project" value="UniProtKB-SubCell"/>
</dbReference>
<feature type="compositionally biased region" description="Low complexity" evidence="24">
    <location>
        <begin position="70"/>
        <end position="82"/>
    </location>
</feature>
<comment type="function">
    <text evidence="23">Acts as a catalytic component of the CCR4-NOT core complex, which in the nucleus seems to be a general transcription factor, and in the cytoplasm the major mRNA deadenylase involved in mRNA turnover. Ccr4 has 3'-5' RNase activity with a strong preference for polyadenylated substrates and also low exonuclease activity towards single-stranded DNA.</text>
</comment>
<evidence type="ECO:0000256" key="6">
    <source>
        <dbReference type="ARBA" id="ARBA00012161"/>
    </source>
</evidence>
<evidence type="ECO:0000256" key="22">
    <source>
        <dbReference type="ARBA" id="ARBA00033317"/>
    </source>
</evidence>
<evidence type="ECO:0000256" key="2">
    <source>
        <dbReference type="ARBA" id="ARBA00001946"/>
    </source>
</evidence>
<proteinExistence type="inferred from homology"/>
<dbReference type="Proteomes" id="UP000829685">
    <property type="component" value="Unassembled WGS sequence"/>
</dbReference>
<keyword evidence="16" id="KW-0805">Transcription regulation</keyword>
<keyword evidence="10" id="KW-0479">Metal-binding</keyword>
<evidence type="ECO:0000256" key="3">
    <source>
        <dbReference type="ARBA" id="ARBA00004123"/>
    </source>
</evidence>
<evidence type="ECO:0000313" key="27">
    <source>
        <dbReference type="Proteomes" id="UP000829685"/>
    </source>
</evidence>
<evidence type="ECO:0000256" key="7">
    <source>
        <dbReference type="ARBA" id="ARBA00022490"/>
    </source>
</evidence>
<dbReference type="FunFam" id="3.60.10.10:FF:000037">
    <property type="entry name" value="Glucose-repressible alcohol dehydrogenase transcriptional effector"/>
    <property type="match status" value="1"/>
</dbReference>
<dbReference type="Gene3D" id="3.60.10.10">
    <property type="entry name" value="Endonuclease/exonuclease/phosphatase"/>
    <property type="match status" value="1"/>
</dbReference>
<dbReference type="Pfam" id="PF03372">
    <property type="entry name" value="Exo_endo_phos"/>
    <property type="match status" value="2"/>
</dbReference>
<dbReference type="FunFam" id="3.80.10.10:FF:000447">
    <property type="entry name" value="Glucose-repressible alcohol dehydrogenase transcriptional effector"/>
    <property type="match status" value="1"/>
</dbReference>
<name>A0A9P9WA80_9PEZI</name>
<evidence type="ECO:0000256" key="11">
    <source>
        <dbReference type="ARBA" id="ARBA00022737"/>
    </source>
</evidence>
<evidence type="ECO:0000256" key="21">
    <source>
        <dbReference type="ARBA" id="ARBA00031469"/>
    </source>
</evidence>
<protein>
    <recommendedName>
        <fullName evidence="19">CCR4-Not complex 3'-5'-exoribonuclease subunit Ccr4</fullName>
        <ecNumber evidence="6">3.1.13.4</ecNumber>
    </recommendedName>
    <alternativeName>
        <fullName evidence="20">Carbon catabolite repressor protein 4</fullName>
    </alternativeName>
    <alternativeName>
        <fullName evidence="21">Cytoplasmic deadenylase</fullName>
    </alternativeName>
    <alternativeName>
        <fullName evidence="22">Glucose-repressible alcohol dehydrogenase transcriptional effector</fullName>
    </alternativeName>
</protein>
<keyword evidence="18" id="KW-0539">Nucleus</keyword>
<keyword evidence="13" id="KW-0269">Exonuclease</keyword>
<dbReference type="GO" id="GO:0004535">
    <property type="term" value="F:poly(A)-specific ribonuclease activity"/>
    <property type="evidence" value="ECO:0007669"/>
    <property type="project" value="UniProtKB-EC"/>
</dbReference>
<dbReference type="SUPFAM" id="SSF56219">
    <property type="entry name" value="DNase I-like"/>
    <property type="match status" value="1"/>
</dbReference>
<keyword evidence="7" id="KW-0963">Cytoplasm</keyword>
<dbReference type="InterPro" id="IPR050410">
    <property type="entry name" value="CCR4/nocturin_mRNA_transcr"/>
</dbReference>
<dbReference type="InterPro" id="IPR036691">
    <property type="entry name" value="Endo/exonu/phosph_ase_sf"/>
</dbReference>
<dbReference type="SMART" id="SM00369">
    <property type="entry name" value="LRR_TYP"/>
    <property type="match status" value="2"/>
</dbReference>
<dbReference type="EMBL" id="JAFIMR010000057">
    <property type="protein sequence ID" value="KAI1853467.1"/>
    <property type="molecule type" value="Genomic_DNA"/>
</dbReference>
<gene>
    <name evidence="26" type="ORF">JX265_012758</name>
</gene>
<evidence type="ECO:0000256" key="24">
    <source>
        <dbReference type="SAM" id="MobiDB-lite"/>
    </source>
</evidence>
<dbReference type="GO" id="GO:0003723">
    <property type="term" value="F:RNA binding"/>
    <property type="evidence" value="ECO:0007669"/>
    <property type="project" value="UniProtKB-KW"/>
</dbReference>
<evidence type="ECO:0000256" key="5">
    <source>
        <dbReference type="ARBA" id="ARBA00010774"/>
    </source>
</evidence>
<evidence type="ECO:0000256" key="10">
    <source>
        <dbReference type="ARBA" id="ARBA00022723"/>
    </source>
</evidence>
<evidence type="ECO:0000256" key="13">
    <source>
        <dbReference type="ARBA" id="ARBA00022839"/>
    </source>
</evidence>
<sequence length="736" mass="83492">MYGPQQGQHSRLNGVPAARQMAPQMYGYMQSQGQHQHQQHHGHSQHQHQHHGQHQHLHQHQHQHQHHTHPQQQQQHPHQQTQDHAASSAFSSGILSNVAPFTPQNGGAAARAQQGQPLSEHMNDQLKAFKESERAHQSMTEQHQPHFFARAKAAENRGLGPVLSSITTAANNNSEDKPVDGEEEDRGRPVIVEKTDDRQDWMSLDFSGQGLRAISMTLFNRYDFLEELYLCSNNLTYLSPAVGQLRKLRHLDLSNNQLTELPPELGMCTPLRKLLVFNNQIRELPVELGALHSLELLGVQGNPLHNETKQMLVDNGTKALINHLKENAPVPMPPEPRMPVPLLEGISPSAERLRILSWNILCDRYATAAVYGYTPSGALEWEYRRKVIMDEFREREPDVLCLQEVSGDAFESFFSPELAQLDYRGVYWPKTRVTHMRDKTEQGRVDGCAIFYKNTKYILLDKQLVDFRSVAINRPDMKATEDVFNRVMPKDQIGVFCLFESRATGARFIVVNAHLCWEENLADVKAVQTGILMEQVTKMSERYTRKPAIAMDEKKLVRSTMTDELSELTPENSPAMPSPSQEYRSNTDIPLLVCGDYNSIYNSAVYELLDRGRVAPEHPDLAGHSYGNFTRDGISHPFSLRSAYAHVRGTQQDLTFTNYTPTFSGVLDYIWYSTNTFDAVELLGPPDYHYLKRVAGFPSYHFPSDHIQVMADFVFKARKEKKGAGDHDRGGASSRV</sequence>
<evidence type="ECO:0000256" key="19">
    <source>
        <dbReference type="ARBA" id="ARBA00023475"/>
    </source>
</evidence>
<keyword evidence="12" id="KW-0378">Hydrolase</keyword>
<evidence type="ECO:0000256" key="23">
    <source>
        <dbReference type="ARBA" id="ARBA00045495"/>
    </source>
</evidence>
<dbReference type="Gene3D" id="3.80.10.10">
    <property type="entry name" value="Ribonuclease Inhibitor"/>
    <property type="match status" value="1"/>
</dbReference>
<feature type="compositionally biased region" description="Polar residues" evidence="24">
    <location>
        <begin position="83"/>
        <end position="95"/>
    </location>
</feature>
<comment type="cofactor">
    <cofactor evidence="2">
        <name>Mg(2+)</name>
        <dbReference type="ChEBI" id="CHEBI:18420"/>
    </cofactor>
</comment>
<keyword evidence="11" id="KW-0677">Repeat</keyword>
<dbReference type="EC" id="3.1.13.4" evidence="6"/>
<feature type="region of interest" description="Disordered" evidence="24">
    <location>
        <begin position="29"/>
        <end position="119"/>
    </location>
</feature>
<feature type="compositionally biased region" description="Low complexity" evidence="24">
    <location>
        <begin position="104"/>
        <end position="116"/>
    </location>
</feature>
<evidence type="ECO:0000256" key="16">
    <source>
        <dbReference type="ARBA" id="ARBA00023015"/>
    </source>
</evidence>
<evidence type="ECO:0000256" key="12">
    <source>
        <dbReference type="ARBA" id="ARBA00022801"/>
    </source>
</evidence>
<evidence type="ECO:0000313" key="26">
    <source>
        <dbReference type="EMBL" id="KAI1853467.1"/>
    </source>
</evidence>
<dbReference type="PROSITE" id="PS51450">
    <property type="entry name" value="LRR"/>
    <property type="match status" value="1"/>
</dbReference>
<dbReference type="CDD" id="cd09097">
    <property type="entry name" value="Deadenylase_CCR4"/>
    <property type="match status" value="1"/>
</dbReference>
<evidence type="ECO:0000256" key="18">
    <source>
        <dbReference type="ARBA" id="ARBA00023242"/>
    </source>
</evidence>
<dbReference type="GO" id="GO:0005737">
    <property type="term" value="C:cytoplasm"/>
    <property type="evidence" value="ECO:0007669"/>
    <property type="project" value="UniProtKB-SubCell"/>
</dbReference>
<dbReference type="Pfam" id="PF13855">
    <property type="entry name" value="LRR_8"/>
    <property type="match status" value="1"/>
</dbReference>
<evidence type="ECO:0000256" key="15">
    <source>
        <dbReference type="ARBA" id="ARBA00022884"/>
    </source>
</evidence>
<keyword evidence="27" id="KW-1185">Reference proteome</keyword>
<feature type="compositionally biased region" description="Basic residues" evidence="24">
    <location>
        <begin position="37"/>
        <end position="69"/>
    </location>
</feature>
<evidence type="ECO:0000256" key="17">
    <source>
        <dbReference type="ARBA" id="ARBA00023163"/>
    </source>
</evidence>
<feature type="compositionally biased region" description="Basic and acidic residues" evidence="24">
    <location>
        <begin position="174"/>
        <end position="189"/>
    </location>
</feature>
<dbReference type="PANTHER" id="PTHR12121">
    <property type="entry name" value="CARBON CATABOLITE REPRESSOR PROTEIN 4"/>
    <property type="match status" value="1"/>
</dbReference>
<dbReference type="AlphaFoldDB" id="A0A9P9WA80"/>
<evidence type="ECO:0000256" key="14">
    <source>
        <dbReference type="ARBA" id="ARBA00022842"/>
    </source>
</evidence>
<dbReference type="GO" id="GO:0046872">
    <property type="term" value="F:metal ion binding"/>
    <property type="evidence" value="ECO:0007669"/>
    <property type="project" value="UniProtKB-KW"/>
</dbReference>
<feature type="domain" description="Endonuclease/exonuclease/phosphatase" evidence="25">
    <location>
        <begin position="584"/>
        <end position="706"/>
    </location>
</feature>
<comment type="similarity">
    <text evidence="5">Belongs to the CCR4/nocturin family.</text>
</comment>
<dbReference type="InterPro" id="IPR005135">
    <property type="entry name" value="Endo/exonuclease/phosphatase"/>
</dbReference>
<dbReference type="SUPFAM" id="SSF52058">
    <property type="entry name" value="L domain-like"/>
    <property type="match status" value="1"/>
</dbReference>
<evidence type="ECO:0000259" key="25">
    <source>
        <dbReference type="Pfam" id="PF03372"/>
    </source>
</evidence>
<evidence type="ECO:0000256" key="8">
    <source>
        <dbReference type="ARBA" id="ARBA00022614"/>
    </source>
</evidence>
<keyword evidence="14" id="KW-0460">Magnesium</keyword>
<feature type="region of interest" description="Disordered" evidence="24">
    <location>
        <begin position="166"/>
        <end position="189"/>
    </location>
</feature>
<feature type="domain" description="Endonuclease/exonuclease/phosphatase" evidence="25">
    <location>
        <begin position="356"/>
        <end position="466"/>
    </location>
</feature>
<dbReference type="PANTHER" id="PTHR12121:SF100">
    <property type="entry name" value="POLY(A)-SPECIFIC RIBONUCLEASE"/>
    <property type="match status" value="1"/>
</dbReference>
<comment type="subcellular location">
    <subcellularLocation>
        <location evidence="4">Cytoplasm</location>
    </subcellularLocation>
    <subcellularLocation>
        <location evidence="3">Nucleus</location>
    </subcellularLocation>
</comment>
<keyword evidence="15" id="KW-0694">RNA-binding</keyword>
<dbReference type="InterPro" id="IPR032675">
    <property type="entry name" value="LRR_dom_sf"/>
</dbReference>
<comment type="caution">
    <text evidence="26">The sequence shown here is derived from an EMBL/GenBank/DDBJ whole genome shotgun (WGS) entry which is preliminary data.</text>
</comment>
<accession>A0A9P9WA80</accession>